<evidence type="ECO:0008006" key="3">
    <source>
        <dbReference type="Google" id="ProtNLM"/>
    </source>
</evidence>
<evidence type="ECO:0000313" key="1">
    <source>
        <dbReference type="EMBL" id="AVH59988.1"/>
    </source>
</evidence>
<dbReference type="EMBL" id="CP026652">
    <property type="protein sequence ID" value="AVH59988.1"/>
    <property type="molecule type" value="Genomic_DNA"/>
</dbReference>
<name>A0ABN5IA10_9ACTN</name>
<gene>
    <name evidence="1" type="ORF">C4B68_34120</name>
</gene>
<organism evidence="1 2">
    <name type="scientific">Streptomyces dengpaensis</name>
    <dbReference type="NCBI Taxonomy" id="2049881"/>
    <lineage>
        <taxon>Bacteria</taxon>
        <taxon>Bacillati</taxon>
        <taxon>Actinomycetota</taxon>
        <taxon>Actinomycetes</taxon>
        <taxon>Kitasatosporales</taxon>
        <taxon>Streptomycetaceae</taxon>
        <taxon>Streptomyces</taxon>
    </lineage>
</organism>
<evidence type="ECO:0000313" key="2">
    <source>
        <dbReference type="Proteomes" id="UP000238413"/>
    </source>
</evidence>
<keyword evidence="2" id="KW-1185">Reference proteome</keyword>
<accession>A0ABN5IA10</accession>
<reference evidence="1 2" key="1">
    <citation type="submission" date="2018-02" db="EMBL/GenBank/DDBJ databases">
        <title>Complete genome sequence of Streptomyces dengpaensis, the producer of angucyclines.</title>
        <authorList>
            <person name="Yumei L."/>
        </authorList>
    </citation>
    <scope>NUCLEOTIDE SEQUENCE [LARGE SCALE GENOMIC DNA]</scope>
    <source>
        <strain evidence="1 2">XZHG99</strain>
    </source>
</reference>
<protein>
    <recommendedName>
        <fullName evidence="3">RanBP2-type domain-containing protein</fullName>
    </recommendedName>
</protein>
<dbReference type="Proteomes" id="UP000238413">
    <property type="component" value="Chromosome"/>
</dbReference>
<dbReference type="RefSeq" id="WP_099500368.1">
    <property type="nucleotide sequence ID" value="NZ_CP026652.1"/>
</dbReference>
<proteinExistence type="predicted"/>
<sequence>MTDTANWICPQHPFGHTWQADSLKCTLCEARRTASEAIVALLAGLPGWDIPRAERLISAHQAEAAPPADDTIPLTVHWDRIVMHPGETDDDTIVGCLTEDGRPAALVLDDEHREALGLMLVDPDGN</sequence>